<reference evidence="17" key="1">
    <citation type="submission" date="2022-11" db="UniProtKB">
        <authorList>
            <consortium name="WormBaseParasite"/>
        </authorList>
    </citation>
    <scope>IDENTIFICATION</scope>
</reference>
<keyword evidence="11" id="KW-0407">Ion channel</keyword>
<feature type="transmembrane region" description="Helical" evidence="14">
    <location>
        <begin position="816"/>
        <end position="834"/>
    </location>
</feature>
<dbReference type="PANTHER" id="PTHR47143:SF1">
    <property type="entry name" value="ION_TRANS DOMAIN-CONTAINING PROTEIN"/>
    <property type="match status" value="1"/>
</dbReference>
<dbReference type="WBParaSite" id="PSAMB.scaffold211size65383.g3338.t1">
    <property type="protein sequence ID" value="PSAMB.scaffold211size65383.g3338.t1"/>
    <property type="gene ID" value="PSAMB.scaffold211size65383.g3338"/>
</dbReference>
<evidence type="ECO:0000259" key="15">
    <source>
        <dbReference type="Pfam" id="PF00520"/>
    </source>
</evidence>
<feature type="region of interest" description="Disordered" evidence="13">
    <location>
        <begin position="1144"/>
        <end position="1194"/>
    </location>
</feature>
<feature type="domain" description="Ion transport" evidence="15">
    <location>
        <begin position="808"/>
        <end position="1017"/>
    </location>
</feature>
<keyword evidence="10" id="KW-0325">Glycoprotein</keyword>
<dbReference type="SMART" id="SM00248">
    <property type="entry name" value="ANK"/>
    <property type="match status" value="16"/>
</dbReference>
<evidence type="ECO:0000256" key="4">
    <source>
        <dbReference type="ARBA" id="ARBA00022692"/>
    </source>
</evidence>
<evidence type="ECO:0000256" key="11">
    <source>
        <dbReference type="ARBA" id="ARBA00023303"/>
    </source>
</evidence>
<dbReference type="Pfam" id="PF00520">
    <property type="entry name" value="Ion_trans"/>
    <property type="match status" value="1"/>
</dbReference>
<evidence type="ECO:0000256" key="7">
    <source>
        <dbReference type="ARBA" id="ARBA00023043"/>
    </source>
</evidence>
<dbReference type="GO" id="GO:0005216">
    <property type="term" value="F:monoatomic ion channel activity"/>
    <property type="evidence" value="ECO:0007669"/>
    <property type="project" value="InterPro"/>
</dbReference>
<feature type="repeat" description="ANK" evidence="12">
    <location>
        <begin position="479"/>
        <end position="511"/>
    </location>
</feature>
<feature type="transmembrane region" description="Helical" evidence="14">
    <location>
        <begin position="918"/>
        <end position="942"/>
    </location>
</feature>
<feature type="transmembrane region" description="Helical" evidence="14">
    <location>
        <begin position="854"/>
        <end position="872"/>
    </location>
</feature>
<evidence type="ECO:0000256" key="6">
    <source>
        <dbReference type="ARBA" id="ARBA00022989"/>
    </source>
</evidence>
<feature type="repeat" description="ANK" evidence="12">
    <location>
        <begin position="337"/>
        <end position="369"/>
    </location>
</feature>
<keyword evidence="8" id="KW-0406">Ion transport</keyword>
<feature type="repeat" description="ANK" evidence="12">
    <location>
        <begin position="446"/>
        <end position="478"/>
    </location>
</feature>
<feature type="transmembrane region" description="Helical" evidence="14">
    <location>
        <begin position="753"/>
        <end position="777"/>
    </location>
</feature>
<evidence type="ECO:0000313" key="17">
    <source>
        <dbReference type="WBParaSite" id="PSAMB.scaffold211size65383.g3338.t1"/>
    </source>
</evidence>
<dbReference type="PANTHER" id="PTHR47143">
    <property type="entry name" value="TRANSIENT RECEPTOR POTENTIAL CATION CHANNEL PROTEIN PAINLESS"/>
    <property type="match status" value="1"/>
</dbReference>
<dbReference type="Gene3D" id="1.25.40.20">
    <property type="entry name" value="Ankyrin repeat-containing domain"/>
    <property type="match status" value="5"/>
</dbReference>
<keyword evidence="16" id="KW-1185">Reference proteome</keyword>
<feature type="repeat" description="ANK" evidence="12">
    <location>
        <begin position="262"/>
        <end position="294"/>
    </location>
</feature>
<dbReference type="Pfam" id="PF00023">
    <property type="entry name" value="Ank"/>
    <property type="match status" value="1"/>
</dbReference>
<evidence type="ECO:0000313" key="16">
    <source>
        <dbReference type="Proteomes" id="UP000887566"/>
    </source>
</evidence>
<keyword evidence="7 12" id="KW-0040">ANK repeat</keyword>
<evidence type="ECO:0000256" key="9">
    <source>
        <dbReference type="ARBA" id="ARBA00023136"/>
    </source>
</evidence>
<dbReference type="GO" id="GO:1902495">
    <property type="term" value="C:transmembrane transporter complex"/>
    <property type="evidence" value="ECO:0007669"/>
    <property type="project" value="TreeGrafter"/>
</dbReference>
<feature type="repeat" description="ANK" evidence="12">
    <location>
        <begin position="120"/>
        <end position="152"/>
    </location>
</feature>
<feature type="repeat" description="ANK" evidence="12">
    <location>
        <begin position="515"/>
        <end position="540"/>
    </location>
</feature>
<evidence type="ECO:0000256" key="2">
    <source>
        <dbReference type="ARBA" id="ARBA00022448"/>
    </source>
</evidence>
<keyword evidence="2" id="KW-0813">Transport</keyword>
<dbReference type="InterPro" id="IPR002110">
    <property type="entry name" value="Ankyrin_rpt"/>
</dbReference>
<keyword evidence="4 14" id="KW-0812">Transmembrane</keyword>
<sequence>MKLSRLADLGHHFTVAKKWSTFSKSSIVHSQAKSNYESLSQRDDPHQVCQLEDSPFYVFRASGQGLVDVVDRLLNEDESRLNGKDPKGFTCLHHAATRARIKVIDLLLSRGADINAVDNEGNTPLHLASEKSRQEVVKHLLVNGADGNIRNNKQWAAIHVATLHNNADIIKELAQFPKLVDINLGGLNGNPALHLAATFNFPEACNALLESGCKIDQTCSNGFYAIHLAAKNASSRALEQLLVEGDKLGYSHDQLLASNDREGNTPLHAAVNSGDLASVKVCLKYEARIDVKQNDKATAFHLAASQGTLSIVKAMFEQHKVKNPEDYLQILHSRDALEMTPLHRAAMFDHPQVVRYLVEEGSDVNAQDCEQRSPLLLAAVRCGVSSIRVLLSSSVNVCVKDSEHRNLLHFMVMYSGSVLTDAELDTICAKALKEKNVNLLNQKDVNGCTPLHVASKQGNLRFTESLISLGAIINVKNNEEQSPLHYAARYGRVNTVRCLLANDMGPNMINETDGGGLTALHIASTNGYTKVVQLLLHKGALLHKDFMGRTPLHLAAGGGHTQAVGLLLAFHGNLLNQRDKENNSALHYAALADKPSTCELLLSFNCAFDDNDNDRSPLDIAIENGFADVAAGMLQHDRWRELLDRQSSLYKCPLIGLIQTLPQVYKMVLDRCRQVAAMDAGSEEYFEKYDFAFMQASHENLCEWRKGQEKQTNRMLFRPLMALNTMVKYGRVELLSHPVCLQYLHVKWKSYGLMFYAMNLAVYWLFIGALTAVVVGLDPSVNGSGDHLSGNENKSRGDDDAERVVLYLEPDEKRSVITTIIMVYIAIFIVINIFKEIMQIYEQRLAYIFDPVNYTEWTLYLTSAAFAFPLFFGHLSSFQWQCATVAVFLAWFNLLLYFQRSSAIGIYVVMFLHILSTVIRVIAVFSVLFIAFGLTFHILLIYDESAGFYNPFISIIHTSLAMISGWEFRDIYVEPFQRGVLPYTFLNFFFLMLFIILMPILFVNLLIGLAVGDIEMILKDAKLKRLAMQVEYHTDLEERLPSWLLSRVDKLSVTIYPNRPYAPGFIGKMLGAMKSMGTMLNSSAHLSDASEAIESRQAAANDALFEEIGKTKKRLRDVQTQLDKQYDLLRLMVQKMEIVSEADQFDEGEERESPMTLMGSPTNGFFESANSLWRQDSAPPRRRGAPPRTPSVVR</sequence>
<evidence type="ECO:0000256" key="5">
    <source>
        <dbReference type="ARBA" id="ARBA00022737"/>
    </source>
</evidence>
<dbReference type="PRINTS" id="PR01415">
    <property type="entry name" value="ANKYRIN"/>
</dbReference>
<evidence type="ECO:0000256" key="13">
    <source>
        <dbReference type="SAM" id="MobiDB-lite"/>
    </source>
</evidence>
<feature type="repeat" description="ANK" evidence="12">
    <location>
        <begin position="188"/>
        <end position="220"/>
    </location>
</feature>
<dbReference type="InterPro" id="IPR052076">
    <property type="entry name" value="TRP_cation_channel"/>
</dbReference>
<accession>A0A914VLG6</accession>
<proteinExistence type="predicted"/>
<dbReference type="Proteomes" id="UP000887566">
    <property type="component" value="Unplaced"/>
</dbReference>
<keyword evidence="9 14" id="KW-0472">Membrane</keyword>
<dbReference type="PROSITE" id="PS50088">
    <property type="entry name" value="ANK_REPEAT"/>
    <property type="match status" value="9"/>
</dbReference>
<feature type="transmembrane region" description="Helical" evidence="14">
    <location>
        <begin position="948"/>
        <end position="968"/>
    </location>
</feature>
<dbReference type="InterPro" id="IPR036770">
    <property type="entry name" value="Ankyrin_rpt-contain_sf"/>
</dbReference>
<dbReference type="AlphaFoldDB" id="A0A914VLG6"/>
<name>A0A914VLG6_9BILA</name>
<feature type="transmembrane region" description="Helical" evidence="14">
    <location>
        <begin position="878"/>
        <end position="898"/>
    </location>
</feature>
<keyword evidence="3" id="KW-0716">Sensory transduction</keyword>
<feature type="repeat" description="ANK" evidence="12">
    <location>
        <begin position="87"/>
        <end position="119"/>
    </location>
</feature>
<evidence type="ECO:0000256" key="10">
    <source>
        <dbReference type="ARBA" id="ARBA00023180"/>
    </source>
</evidence>
<keyword evidence="6 14" id="KW-1133">Transmembrane helix</keyword>
<evidence type="ECO:0000256" key="12">
    <source>
        <dbReference type="PROSITE-ProRule" id="PRU00023"/>
    </source>
</evidence>
<dbReference type="Pfam" id="PF12796">
    <property type="entry name" value="Ank_2"/>
    <property type="match status" value="5"/>
</dbReference>
<evidence type="ECO:0000256" key="8">
    <source>
        <dbReference type="ARBA" id="ARBA00023065"/>
    </source>
</evidence>
<dbReference type="SUPFAM" id="SSF48403">
    <property type="entry name" value="Ankyrin repeat"/>
    <property type="match status" value="2"/>
</dbReference>
<feature type="transmembrane region" description="Helical" evidence="14">
    <location>
        <begin position="980"/>
        <end position="1007"/>
    </location>
</feature>
<comment type="subcellular location">
    <subcellularLocation>
        <location evidence="1">Membrane</location>
        <topology evidence="1">Multi-pass membrane protein</topology>
    </subcellularLocation>
</comment>
<dbReference type="InterPro" id="IPR005821">
    <property type="entry name" value="Ion_trans_dom"/>
</dbReference>
<organism evidence="16 17">
    <name type="scientific">Plectus sambesii</name>
    <dbReference type="NCBI Taxonomy" id="2011161"/>
    <lineage>
        <taxon>Eukaryota</taxon>
        <taxon>Metazoa</taxon>
        <taxon>Ecdysozoa</taxon>
        <taxon>Nematoda</taxon>
        <taxon>Chromadorea</taxon>
        <taxon>Plectida</taxon>
        <taxon>Plectina</taxon>
        <taxon>Plectoidea</taxon>
        <taxon>Plectidae</taxon>
        <taxon>Plectus</taxon>
    </lineage>
</organism>
<evidence type="ECO:0000256" key="1">
    <source>
        <dbReference type="ARBA" id="ARBA00004141"/>
    </source>
</evidence>
<evidence type="ECO:0000256" key="3">
    <source>
        <dbReference type="ARBA" id="ARBA00022606"/>
    </source>
</evidence>
<protein>
    <submittedName>
        <fullName evidence="17">Ion transport domain-containing protein</fullName>
    </submittedName>
</protein>
<feature type="compositionally biased region" description="Polar residues" evidence="13">
    <location>
        <begin position="1159"/>
        <end position="1174"/>
    </location>
</feature>
<evidence type="ECO:0000256" key="14">
    <source>
        <dbReference type="SAM" id="Phobius"/>
    </source>
</evidence>
<dbReference type="PROSITE" id="PS50297">
    <property type="entry name" value="ANK_REP_REGION"/>
    <property type="match status" value="8"/>
</dbReference>
<keyword evidence="5" id="KW-0677">Repeat</keyword>
<feature type="repeat" description="ANK" evidence="12">
    <location>
        <begin position="547"/>
        <end position="580"/>
    </location>
</feature>